<comment type="caution">
    <text evidence="1">The sequence shown here is derived from an EMBL/GenBank/DDBJ whole genome shotgun (WGS) entry which is preliminary data.</text>
</comment>
<proteinExistence type="predicted"/>
<gene>
    <name evidence="1" type="ORF">LCGC14_1832880</name>
</gene>
<dbReference type="AlphaFoldDB" id="A0A0F9GFQ1"/>
<organism evidence="1">
    <name type="scientific">marine sediment metagenome</name>
    <dbReference type="NCBI Taxonomy" id="412755"/>
    <lineage>
        <taxon>unclassified sequences</taxon>
        <taxon>metagenomes</taxon>
        <taxon>ecological metagenomes</taxon>
    </lineage>
</organism>
<protein>
    <submittedName>
        <fullName evidence="1">Uncharacterized protein</fullName>
    </submittedName>
</protein>
<feature type="non-terminal residue" evidence="1">
    <location>
        <position position="100"/>
    </location>
</feature>
<dbReference type="EMBL" id="LAZR01018131">
    <property type="protein sequence ID" value="KKL97593.1"/>
    <property type="molecule type" value="Genomic_DNA"/>
</dbReference>
<reference evidence="1" key="1">
    <citation type="journal article" date="2015" name="Nature">
        <title>Complex archaea that bridge the gap between prokaryotes and eukaryotes.</title>
        <authorList>
            <person name="Spang A."/>
            <person name="Saw J.H."/>
            <person name="Jorgensen S.L."/>
            <person name="Zaremba-Niedzwiedzka K."/>
            <person name="Martijn J."/>
            <person name="Lind A.E."/>
            <person name="van Eijk R."/>
            <person name="Schleper C."/>
            <person name="Guy L."/>
            <person name="Ettema T.J."/>
        </authorList>
    </citation>
    <scope>NUCLEOTIDE SEQUENCE</scope>
</reference>
<accession>A0A0F9GFQ1</accession>
<evidence type="ECO:0000313" key="1">
    <source>
        <dbReference type="EMBL" id="KKL97593.1"/>
    </source>
</evidence>
<name>A0A0F9GFQ1_9ZZZZ</name>
<sequence length="100" mass="11476">MQVDYSHGLDKGRRTRRRSVRLEDQFGRWWGCSIEKSTGDPCTNISPWGGWADPLGTPNTYLRIPKHADGTPQSGRIIVDFDRWIASVQGSMDDWNRLLE</sequence>